<feature type="transmembrane region" description="Helical" evidence="5">
    <location>
        <begin position="36"/>
        <end position="54"/>
    </location>
</feature>
<gene>
    <name evidence="7" type="ORF">F2P47_06385</name>
</gene>
<feature type="transmembrane region" description="Helical" evidence="5">
    <location>
        <begin position="256"/>
        <end position="282"/>
    </location>
</feature>
<feature type="transmembrane region" description="Helical" evidence="5">
    <location>
        <begin position="93"/>
        <end position="112"/>
    </location>
</feature>
<dbReference type="Pfam" id="PF04932">
    <property type="entry name" value="Wzy_C"/>
    <property type="match status" value="1"/>
</dbReference>
<feature type="transmembrane region" description="Helical" evidence="5">
    <location>
        <begin position="142"/>
        <end position="159"/>
    </location>
</feature>
<dbReference type="AlphaFoldDB" id="A0A6N6VK58"/>
<feature type="transmembrane region" description="Helical" evidence="5">
    <location>
        <begin position="460"/>
        <end position="479"/>
    </location>
</feature>
<dbReference type="PANTHER" id="PTHR37422:SF23">
    <property type="entry name" value="TEICHURONIC ACID BIOSYNTHESIS PROTEIN TUAE"/>
    <property type="match status" value="1"/>
</dbReference>
<evidence type="ECO:0000256" key="3">
    <source>
        <dbReference type="ARBA" id="ARBA00022989"/>
    </source>
</evidence>
<dbReference type="InterPro" id="IPR051533">
    <property type="entry name" value="WaaL-like"/>
</dbReference>
<dbReference type="PANTHER" id="PTHR37422">
    <property type="entry name" value="TEICHURONIC ACID BIOSYNTHESIS PROTEIN TUAE"/>
    <property type="match status" value="1"/>
</dbReference>
<feature type="domain" description="O-antigen ligase-related" evidence="6">
    <location>
        <begin position="273"/>
        <end position="412"/>
    </location>
</feature>
<feature type="transmembrane region" description="Helical" evidence="5">
    <location>
        <begin position="405"/>
        <end position="428"/>
    </location>
</feature>
<dbReference type="InterPro" id="IPR007016">
    <property type="entry name" value="O-antigen_ligase-rel_domated"/>
</dbReference>
<name>A0A6N6VK58_9HYPH</name>
<proteinExistence type="predicted"/>
<organism evidence="7 8">
    <name type="scientific">Parvibaculum sedimenti</name>
    <dbReference type="NCBI Taxonomy" id="2608632"/>
    <lineage>
        <taxon>Bacteria</taxon>
        <taxon>Pseudomonadati</taxon>
        <taxon>Pseudomonadota</taxon>
        <taxon>Alphaproteobacteria</taxon>
        <taxon>Hyphomicrobiales</taxon>
        <taxon>Parvibaculaceae</taxon>
        <taxon>Parvibaculum</taxon>
    </lineage>
</organism>
<evidence type="ECO:0000313" key="8">
    <source>
        <dbReference type="Proteomes" id="UP000468901"/>
    </source>
</evidence>
<feature type="transmembrane region" description="Helical" evidence="5">
    <location>
        <begin position="60"/>
        <end position="81"/>
    </location>
</feature>
<sequence length="490" mass="51599">MTAAAFAAHSAPLLDRQAECFDGGCDLKPEATNAGLAWVNAGLLALVALAPLPLASNRPLPAALLALGAGLLLIGWSLAVWRGASVTISPSKIAGPFALYLGVCLWIAFQWLPGLWADPIWAEASAALGTALPGGISVNPDATLTGLMHLLSYGAVFWLSLQLNAKAERAYFSLGAVAAIGAAYALYGLIVWVTGNDWILFYRKWAYHDALASTFVNRNSFATFMGLCLLAGFSLFLKRIEPVLGVKRQWRQKTVLILESLSSGATVWLAGSVLAVALALLLTGSRGGFISSLAGLLVLALAHARGMLSRRTILPALALGAAFFTIIFLAGGGKVVDRYEAGGAELGNREEIYLLTLDAIEASPWAGSGFGTFPDVISAFQPKTPQLEPVWDKAHNTYLENALELGIPAAIALNAAILLLAGIALRGVQMRKRDWAIAGIGVAATVLVGLHALVDFSLQIPAVAMLYAFMLGIAVAQSWSTRRPGQDSTP</sequence>
<comment type="subcellular location">
    <subcellularLocation>
        <location evidence="1">Membrane</location>
        <topology evidence="1">Multi-pass membrane protein</topology>
    </subcellularLocation>
</comment>
<feature type="transmembrane region" description="Helical" evidence="5">
    <location>
        <begin position="171"/>
        <end position="195"/>
    </location>
</feature>
<protein>
    <recommendedName>
        <fullName evidence="6">O-antigen ligase-related domain-containing protein</fullName>
    </recommendedName>
</protein>
<feature type="transmembrane region" description="Helical" evidence="5">
    <location>
        <begin position="215"/>
        <end position="236"/>
    </location>
</feature>
<feature type="transmembrane region" description="Helical" evidence="5">
    <location>
        <begin position="288"/>
        <end position="306"/>
    </location>
</feature>
<keyword evidence="4 5" id="KW-0472">Membrane</keyword>
<evidence type="ECO:0000259" key="6">
    <source>
        <dbReference type="Pfam" id="PF04932"/>
    </source>
</evidence>
<keyword evidence="8" id="KW-1185">Reference proteome</keyword>
<comment type="caution">
    <text evidence="7">The sequence shown here is derived from an EMBL/GenBank/DDBJ whole genome shotgun (WGS) entry which is preliminary data.</text>
</comment>
<reference evidence="7 8" key="1">
    <citation type="submission" date="2019-09" db="EMBL/GenBank/DDBJ databases">
        <title>Parvibaculum sedimenti sp. nov., isolated from sediment.</title>
        <authorList>
            <person name="Wang Y."/>
        </authorList>
    </citation>
    <scope>NUCLEOTIDE SEQUENCE [LARGE SCALE GENOMIC DNA]</scope>
    <source>
        <strain evidence="7 8">HXT-9</strain>
    </source>
</reference>
<feature type="transmembrane region" description="Helical" evidence="5">
    <location>
        <begin position="435"/>
        <end position="454"/>
    </location>
</feature>
<evidence type="ECO:0000256" key="5">
    <source>
        <dbReference type="SAM" id="Phobius"/>
    </source>
</evidence>
<keyword evidence="3 5" id="KW-1133">Transmembrane helix</keyword>
<accession>A0A6N6VK58</accession>
<feature type="transmembrane region" description="Helical" evidence="5">
    <location>
        <begin position="313"/>
        <end position="331"/>
    </location>
</feature>
<dbReference type="GO" id="GO:0016020">
    <property type="term" value="C:membrane"/>
    <property type="evidence" value="ECO:0007669"/>
    <property type="project" value="UniProtKB-SubCell"/>
</dbReference>
<dbReference type="Proteomes" id="UP000468901">
    <property type="component" value="Unassembled WGS sequence"/>
</dbReference>
<evidence type="ECO:0000256" key="1">
    <source>
        <dbReference type="ARBA" id="ARBA00004141"/>
    </source>
</evidence>
<keyword evidence="2 5" id="KW-0812">Transmembrane</keyword>
<evidence type="ECO:0000256" key="2">
    <source>
        <dbReference type="ARBA" id="ARBA00022692"/>
    </source>
</evidence>
<evidence type="ECO:0000313" key="7">
    <source>
        <dbReference type="EMBL" id="KAB7740675.1"/>
    </source>
</evidence>
<dbReference type="EMBL" id="WESC01000005">
    <property type="protein sequence ID" value="KAB7740675.1"/>
    <property type="molecule type" value="Genomic_DNA"/>
</dbReference>
<evidence type="ECO:0000256" key="4">
    <source>
        <dbReference type="ARBA" id="ARBA00023136"/>
    </source>
</evidence>